<dbReference type="CDD" id="cd00082">
    <property type="entry name" value="HisKA"/>
    <property type="match status" value="1"/>
</dbReference>
<evidence type="ECO:0000313" key="19">
    <source>
        <dbReference type="Proteomes" id="UP000275777"/>
    </source>
</evidence>
<comment type="catalytic activity">
    <reaction evidence="1">
        <text>ATP + protein L-histidine = ADP + protein N-phospho-L-histidine.</text>
        <dbReference type="EC" id="2.7.13.3"/>
    </reaction>
</comment>
<dbReference type="GO" id="GO:0005524">
    <property type="term" value="F:ATP binding"/>
    <property type="evidence" value="ECO:0007669"/>
    <property type="project" value="UniProtKB-KW"/>
</dbReference>
<keyword evidence="15" id="KW-0175">Coiled coil</keyword>
<dbReference type="InterPro" id="IPR036890">
    <property type="entry name" value="HATPase_C_sf"/>
</dbReference>
<dbReference type="FunFam" id="3.30.565.10:FF:000010">
    <property type="entry name" value="Sensor histidine kinase RcsC"/>
    <property type="match status" value="1"/>
</dbReference>
<dbReference type="Pfam" id="PF02518">
    <property type="entry name" value="HATPase_c"/>
    <property type="match status" value="1"/>
</dbReference>
<feature type="coiled-coil region" evidence="15">
    <location>
        <begin position="17"/>
        <end position="44"/>
    </location>
</feature>
<dbReference type="Pfam" id="PF00072">
    <property type="entry name" value="Response_reg"/>
    <property type="match status" value="2"/>
</dbReference>
<dbReference type="InterPro" id="IPR003594">
    <property type="entry name" value="HATPase_dom"/>
</dbReference>
<evidence type="ECO:0000256" key="5">
    <source>
        <dbReference type="ARBA" id="ARBA00022679"/>
    </source>
</evidence>
<feature type="domain" description="Response regulatory" evidence="17">
    <location>
        <begin position="282"/>
        <end position="403"/>
    </location>
</feature>
<evidence type="ECO:0000259" key="17">
    <source>
        <dbReference type="PROSITE" id="PS50110"/>
    </source>
</evidence>
<dbReference type="CDD" id="cd17546">
    <property type="entry name" value="REC_hyHK_CKI1_RcsC-like"/>
    <property type="match status" value="2"/>
</dbReference>
<dbReference type="InterPro" id="IPR036097">
    <property type="entry name" value="HisK_dim/P_sf"/>
</dbReference>
<evidence type="ECO:0000256" key="10">
    <source>
        <dbReference type="ARBA" id="ARBA00023136"/>
    </source>
</evidence>
<evidence type="ECO:0000256" key="7">
    <source>
        <dbReference type="ARBA" id="ARBA00022777"/>
    </source>
</evidence>
<keyword evidence="8" id="KW-0067">ATP-binding</keyword>
<evidence type="ECO:0000259" key="16">
    <source>
        <dbReference type="PROSITE" id="PS50109"/>
    </source>
</evidence>
<keyword evidence="11" id="KW-0131">Cell cycle</keyword>
<dbReference type="PANTHER" id="PTHR45339">
    <property type="entry name" value="HYBRID SIGNAL TRANSDUCTION HISTIDINE KINASE J"/>
    <property type="match status" value="1"/>
</dbReference>
<sequence length="506" mass="55816">MSGERTGTLFIRDISNRKLQEGKLKQAMEEAESATRAKSDFLANMSHEIRTPMNAIIGLAHLALRTGLDPKQRDYLQKIHNSGKHLLGIINDILDFSKIEAGKLDLENAEFDLERVLDNLAALLGEKAEAKGLELIFDIGPGLDRSLIGDPLRLGQILINYANNAVKFTERGEVTVRARCREERGDSLLLHFEVSDTGIGLSAEQKAKLFQSFQQADTSTSRKYGGTGLGLAISRKLAEMMGGEVGVDSEPGKGSTFWFTARLGKGEPHPERLPGVGMRNRRALVVDDSRAAREILAEQLRGMTFRVDEAEDGEQALERVEQAERDGDRYEVVFLDWRMPRMDGIEAARRLMRRDAALRPHRVMVTGYGREEVFRLAEDAGIEMTLVKPVSASVLFDSTMRLFGGEAAAGARAAPAADEIDLSPLRGMRVLLAEDNELNQQVATELLSAADIEVTVASNGEEALSLAEAQPFDLALMDMQMPVMDGLEATRRLRRLASWGSGPSWR</sequence>
<gene>
    <name evidence="18" type="primary">barA_1</name>
    <name evidence="18" type="ORF">NCTC9695_01225</name>
</gene>
<dbReference type="Proteomes" id="UP000275777">
    <property type="component" value="Chromosome"/>
</dbReference>
<feature type="domain" description="Histidine kinase" evidence="16">
    <location>
        <begin position="44"/>
        <end position="265"/>
    </location>
</feature>
<evidence type="ECO:0000256" key="11">
    <source>
        <dbReference type="ARBA" id="ARBA00023306"/>
    </source>
</evidence>
<feature type="domain" description="Response regulatory" evidence="17">
    <location>
        <begin position="429"/>
        <end position="506"/>
    </location>
</feature>
<evidence type="ECO:0000256" key="9">
    <source>
        <dbReference type="ARBA" id="ARBA00023012"/>
    </source>
</evidence>
<dbReference type="InterPro" id="IPR001789">
    <property type="entry name" value="Sig_transdc_resp-reg_receiver"/>
</dbReference>
<dbReference type="InterPro" id="IPR005467">
    <property type="entry name" value="His_kinase_dom"/>
</dbReference>
<dbReference type="InterPro" id="IPR004358">
    <property type="entry name" value="Sig_transdc_His_kin-like_C"/>
</dbReference>
<feature type="modified residue" description="4-aspartylphosphate" evidence="14">
    <location>
        <position position="478"/>
    </location>
</feature>
<organism evidence="18 19">
    <name type="scientific">Chromobacterium violaceum</name>
    <dbReference type="NCBI Taxonomy" id="536"/>
    <lineage>
        <taxon>Bacteria</taxon>
        <taxon>Pseudomonadati</taxon>
        <taxon>Pseudomonadota</taxon>
        <taxon>Betaproteobacteria</taxon>
        <taxon>Neisseriales</taxon>
        <taxon>Chromobacteriaceae</taxon>
        <taxon>Chromobacterium</taxon>
    </lineage>
</organism>
<keyword evidence="10" id="KW-0472">Membrane</keyword>
<dbReference type="Gene3D" id="1.10.287.130">
    <property type="match status" value="1"/>
</dbReference>
<evidence type="ECO:0000256" key="6">
    <source>
        <dbReference type="ARBA" id="ARBA00022741"/>
    </source>
</evidence>
<keyword evidence="5 18" id="KW-0808">Transferase</keyword>
<evidence type="ECO:0000313" key="18">
    <source>
        <dbReference type="EMBL" id="VEB40822.1"/>
    </source>
</evidence>
<dbReference type="SMART" id="SM00388">
    <property type="entry name" value="HisKA"/>
    <property type="match status" value="1"/>
</dbReference>
<comment type="function">
    <text evidence="12">Member of the two-component regulatory system BvgS/BvgA. Phosphorylates BvgA via a four-step phosphorelay in response to environmental signals.</text>
</comment>
<evidence type="ECO:0000256" key="3">
    <source>
        <dbReference type="ARBA" id="ARBA00012438"/>
    </source>
</evidence>
<dbReference type="PANTHER" id="PTHR45339:SF1">
    <property type="entry name" value="HYBRID SIGNAL TRANSDUCTION HISTIDINE KINASE J"/>
    <property type="match status" value="1"/>
</dbReference>
<keyword evidence="4 14" id="KW-0597">Phosphoprotein</keyword>
<evidence type="ECO:0000256" key="12">
    <source>
        <dbReference type="ARBA" id="ARBA00058004"/>
    </source>
</evidence>
<keyword evidence="6" id="KW-0547">Nucleotide-binding</keyword>
<dbReference type="PROSITE" id="PS50109">
    <property type="entry name" value="HIS_KIN"/>
    <property type="match status" value="1"/>
</dbReference>
<comment type="subcellular location">
    <subcellularLocation>
        <location evidence="2">Membrane</location>
    </subcellularLocation>
</comment>
<dbReference type="InterPro" id="IPR003661">
    <property type="entry name" value="HisK_dim/P_dom"/>
</dbReference>
<proteinExistence type="predicted"/>
<dbReference type="SUPFAM" id="SSF52172">
    <property type="entry name" value="CheY-like"/>
    <property type="match status" value="2"/>
</dbReference>
<dbReference type="SMART" id="SM00387">
    <property type="entry name" value="HATPase_c"/>
    <property type="match status" value="1"/>
</dbReference>
<dbReference type="EMBL" id="LR134182">
    <property type="protein sequence ID" value="VEB40822.1"/>
    <property type="molecule type" value="Genomic_DNA"/>
</dbReference>
<keyword evidence="9" id="KW-0902">Two-component regulatory system</keyword>
<dbReference type="FunFam" id="1.10.287.130:FF:000038">
    <property type="entry name" value="Sensory transduction histidine kinase"/>
    <property type="match status" value="1"/>
</dbReference>
<evidence type="ECO:0000256" key="13">
    <source>
        <dbReference type="ARBA" id="ARBA00070152"/>
    </source>
</evidence>
<dbReference type="PROSITE" id="PS50110">
    <property type="entry name" value="RESPONSE_REGULATORY"/>
    <property type="match status" value="2"/>
</dbReference>
<dbReference type="SUPFAM" id="SSF55874">
    <property type="entry name" value="ATPase domain of HSP90 chaperone/DNA topoisomerase II/histidine kinase"/>
    <property type="match status" value="1"/>
</dbReference>
<evidence type="ECO:0000256" key="4">
    <source>
        <dbReference type="ARBA" id="ARBA00022553"/>
    </source>
</evidence>
<dbReference type="PRINTS" id="PR00344">
    <property type="entry name" value="BCTRLSENSOR"/>
</dbReference>
<dbReference type="CDD" id="cd16922">
    <property type="entry name" value="HATPase_EvgS-ArcB-TorS-like"/>
    <property type="match status" value="1"/>
</dbReference>
<evidence type="ECO:0000256" key="1">
    <source>
        <dbReference type="ARBA" id="ARBA00000085"/>
    </source>
</evidence>
<evidence type="ECO:0000256" key="8">
    <source>
        <dbReference type="ARBA" id="ARBA00022840"/>
    </source>
</evidence>
<name>A0A447T7G4_CHRVL</name>
<dbReference type="Gene3D" id="3.30.565.10">
    <property type="entry name" value="Histidine kinase-like ATPase, C-terminal domain"/>
    <property type="match status" value="1"/>
</dbReference>
<evidence type="ECO:0000256" key="15">
    <source>
        <dbReference type="SAM" id="Coils"/>
    </source>
</evidence>
<dbReference type="Gene3D" id="3.40.50.2300">
    <property type="match status" value="2"/>
</dbReference>
<dbReference type="SUPFAM" id="SSF47384">
    <property type="entry name" value="Homodimeric domain of signal transducing histidine kinase"/>
    <property type="match status" value="1"/>
</dbReference>
<dbReference type="Pfam" id="PF00512">
    <property type="entry name" value="HisKA"/>
    <property type="match status" value="1"/>
</dbReference>
<dbReference type="InterPro" id="IPR011006">
    <property type="entry name" value="CheY-like_superfamily"/>
</dbReference>
<dbReference type="AlphaFoldDB" id="A0A447T7G4"/>
<dbReference type="GO" id="GO:0000155">
    <property type="term" value="F:phosphorelay sensor kinase activity"/>
    <property type="evidence" value="ECO:0007669"/>
    <property type="project" value="InterPro"/>
</dbReference>
<reference evidence="18 19" key="1">
    <citation type="submission" date="2018-12" db="EMBL/GenBank/DDBJ databases">
        <authorList>
            <consortium name="Pathogen Informatics"/>
        </authorList>
    </citation>
    <scope>NUCLEOTIDE SEQUENCE [LARGE SCALE GENOMIC DNA]</scope>
    <source>
        <strain evidence="18 19">NCTC9695</strain>
    </source>
</reference>
<accession>A0A447T7G4</accession>
<protein>
    <recommendedName>
        <fullName evidence="13">Virulence sensor protein BvgS</fullName>
        <ecNumber evidence="3">2.7.13.3</ecNumber>
    </recommendedName>
</protein>
<dbReference type="GO" id="GO:0016020">
    <property type="term" value="C:membrane"/>
    <property type="evidence" value="ECO:0007669"/>
    <property type="project" value="UniProtKB-SubCell"/>
</dbReference>
<evidence type="ECO:0000256" key="2">
    <source>
        <dbReference type="ARBA" id="ARBA00004370"/>
    </source>
</evidence>
<feature type="modified residue" description="4-aspartylphosphate" evidence="14">
    <location>
        <position position="336"/>
    </location>
</feature>
<keyword evidence="7 18" id="KW-0418">Kinase</keyword>
<evidence type="ECO:0000256" key="14">
    <source>
        <dbReference type="PROSITE-ProRule" id="PRU00169"/>
    </source>
</evidence>
<dbReference type="EC" id="2.7.13.3" evidence="3"/>
<dbReference type="SMART" id="SM00448">
    <property type="entry name" value="REC"/>
    <property type="match status" value="2"/>
</dbReference>